<keyword evidence="1" id="KW-0812">Transmembrane</keyword>
<comment type="caution">
    <text evidence="2">The sequence shown here is derived from an EMBL/GenBank/DDBJ whole genome shotgun (WGS) entry which is preliminary data.</text>
</comment>
<dbReference type="EMBL" id="JAVSKO010000001">
    <property type="protein sequence ID" value="MDT3467010.1"/>
    <property type="molecule type" value="Genomic_DNA"/>
</dbReference>
<evidence type="ECO:0000313" key="3">
    <source>
        <dbReference type="Proteomes" id="UP001251948"/>
    </source>
</evidence>
<name>A0AAJ2MT11_STEMA</name>
<organism evidence="2 3">
    <name type="scientific">Stenotrophomonas maltophilia</name>
    <name type="common">Pseudomonas maltophilia</name>
    <name type="synonym">Xanthomonas maltophilia</name>
    <dbReference type="NCBI Taxonomy" id="40324"/>
    <lineage>
        <taxon>Bacteria</taxon>
        <taxon>Pseudomonadati</taxon>
        <taxon>Pseudomonadota</taxon>
        <taxon>Gammaproteobacteria</taxon>
        <taxon>Lysobacterales</taxon>
        <taxon>Lysobacteraceae</taxon>
        <taxon>Stenotrophomonas</taxon>
        <taxon>Stenotrophomonas maltophilia group</taxon>
    </lineage>
</organism>
<accession>A0AAJ2MT11</accession>
<proteinExistence type="predicted"/>
<keyword evidence="1" id="KW-1133">Transmembrane helix</keyword>
<reference evidence="2" key="1">
    <citation type="submission" date="2023-07" db="EMBL/GenBank/DDBJ databases">
        <title>Comparative genomics of clinical Stenotrophomonas maltophilia isolates reveals regions of diversity which correlate with colonization and persistence in vivo.</title>
        <authorList>
            <person name="Mcdaniel M.S."/>
            <person name="Swords W.E."/>
            <person name="Sumpter N.A."/>
            <person name="Lindgren N.R."/>
            <person name="Billiot C.E."/>
        </authorList>
    </citation>
    <scope>NUCLEOTIDE SEQUENCE</scope>
    <source>
        <strain evidence="2">Ism4</strain>
    </source>
</reference>
<sequence>MWELLGQIISVALNPAGHALGRSSGWILLALILVIAISCAALVTCEAG</sequence>
<evidence type="ECO:0000313" key="2">
    <source>
        <dbReference type="EMBL" id="MDT3467010.1"/>
    </source>
</evidence>
<keyword evidence="1" id="KW-0472">Membrane</keyword>
<evidence type="ECO:0000256" key="1">
    <source>
        <dbReference type="SAM" id="Phobius"/>
    </source>
</evidence>
<feature type="transmembrane region" description="Helical" evidence="1">
    <location>
        <begin position="25"/>
        <end position="45"/>
    </location>
</feature>
<dbReference type="RefSeq" id="WP_006423566.1">
    <property type="nucleotide sequence ID" value="NZ_JAVSKO010000001.1"/>
</dbReference>
<dbReference type="AlphaFoldDB" id="A0AAJ2MT11"/>
<gene>
    <name evidence="2" type="ORF">ROV92_03180</name>
</gene>
<protein>
    <submittedName>
        <fullName evidence="2">Uncharacterized protein</fullName>
    </submittedName>
</protein>
<dbReference type="Proteomes" id="UP001251948">
    <property type="component" value="Unassembled WGS sequence"/>
</dbReference>